<reference evidence="2" key="1">
    <citation type="journal article" date="2014" name="Science">
        <title>The coffee genome provides insight into the convergent evolution of caffeine biosynthesis.</title>
        <authorList>
            <person name="Denoeud F."/>
            <person name="Carretero-Paulet L."/>
            <person name="Dereeper A."/>
            <person name="Droc G."/>
            <person name="Guyot R."/>
            <person name="Pietrella M."/>
            <person name="Zheng C."/>
            <person name="Alberti A."/>
            <person name="Anthony F."/>
            <person name="Aprea G."/>
            <person name="Aury J.M."/>
            <person name="Bento P."/>
            <person name="Bernard M."/>
            <person name="Bocs S."/>
            <person name="Campa C."/>
            <person name="Cenci A."/>
            <person name="Combes M.C."/>
            <person name="Crouzillat D."/>
            <person name="Da Silva C."/>
            <person name="Daddiego L."/>
            <person name="De Bellis F."/>
            <person name="Dussert S."/>
            <person name="Garsmeur O."/>
            <person name="Gayraud T."/>
            <person name="Guignon V."/>
            <person name="Jahn K."/>
            <person name="Jamilloux V."/>
            <person name="Joet T."/>
            <person name="Labadie K."/>
            <person name="Lan T."/>
            <person name="Leclercq J."/>
            <person name="Lepelley M."/>
            <person name="Leroy T."/>
            <person name="Li L.T."/>
            <person name="Librado P."/>
            <person name="Lopez L."/>
            <person name="Munoz A."/>
            <person name="Noel B."/>
            <person name="Pallavicini A."/>
            <person name="Perrotta G."/>
            <person name="Poncet V."/>
            <person name="Pot D."/>
            <person name="Priyono X."/>
            <person name="Rigoreau M."/>
            <person name="Rouard M."/>
            <person name="Rozas J."/>
            <person name="Tranchant-Dubreuil C."/>
            <person name="VanBuren R."/>
            <person name="Zhang Q."/>
            <person name="Andrade A.C."/>
            <person name="Argout X."/>
            <person name="Bertrand B."/>
            <person name="de Kochko A."/>
            <person name="Graziosi G."/>
            <person name="Henry R.J."/>
            <person name="Jayarama X."/>
            <person name="Ming R."/>
            <person name="Nagai C."/>
            <person name="Rounsley S."/>
            <person name="Sankoff D."/>
            <person name="Giuliano G."/>
            <person name="Albert V.A."/>
            <person name="Wincker P."/>
            <person name="Lashermes P."/>
        </authorList>
    </citation>
    <scope>NUCLEOTIDE SEQUENCE [LARGE SCALE GENOMIC DNA]</scope>
    <source>
        <strain evidence="2">cv. DH200-94</strain>
    </source>
</reference>
<accession>A0A068UYK4</accession>
<dbReference type="EMBL" id="HG739160">
    <property type="protein sequence ID" value="CDP13620.1"/>
    <property type="molecule type" value="Genomic_DNA"/>
</dbReference>
<dbReference type="InParanoid" id="A0A068UYK4"/>
<gene>
    <name evidence="1" type="ORF">GSCOC_T00038626001</name>
</gene>
<evidence type="ECO:0000313" key="1">
    <source>
        <dbReference type="EMBL" id="CDP13620.1"/>
    </source>
</evidence>
<evidence type="ECO:0008006" key="3">
    <source>
        <dbReference type="Google" id="ProtNLM"/>
    </source>
</evidence>
<dbReference type="Gramene" id="CDP13620">
    <property type="protein sequence ID" value="CDP13620"/>
    <property type="gene ID" value="GSCOC_T00038626001"/>
</dbReference>
<dbReference type="STRING" id="49390.A0A068UYK4"/>
<dbReference type="SUPFAM" id="SSF51905">
    <property type="entry name" value="FAD/NAD(P)-binding domain"/>
    <property type="match status" value="1"/>
</dbReference>
<sequence length="69" mass="7249">MTTSPSVATKVAVIGSGISGAVCASALAKNGISVTIFESGRGPGGRMSQRRWNYIYIYISFLPPSIAFH</sequence>
<dbReference type="AlphaFoldDB" id="A0A068UYK4"/>
<dbReference type="Pfam" id="PF13450">
    <property type="entry name" value="NAD_binding_8"/>
    <property type="match status" value="1"/>
</dbReference>
<dbReference type="PhylomeDB" id="A0A068UYK4"/>
<keyword evidence="2" id="KW-1185">Reference proteome</keyword>
<organism evidence="1 2">
    <name type="scientific">Coffea canephora</name>
    <name type="common">Robusta coffee</name>
    <dbReference type="NCBI Taxonomy" id="49390"/>
    <lineage>
        <taxon>Eukaryota</taxon>
        <taxon>Viridiplantae</taxon>
        <taxon>Streptophyta</taxon>
        <taxon>Embryophyta</taxon>
        <taxon>Tracheophyta</taxon>
        <taxon>Spermatophyta</taxon>
        <taxon>Magnoliopsida</taxon>
        <taxon>eudicotyledons</taxon>
        <taxon>Gunneridae</taxon>
        <taxon>Pentapetalae</taxon>
        <taxon>asterids</taxon>
        <taxon>lamiids</taxon>
        <taxon>Gentianales</taxon>
        <taxon>Rubiaceae</taxon>
        <taxon>Ixoroideae</taxon>
        <taxon>Gardenieae complex</taxon>
        <taxon>Bertiereae - Coffeeae clade</taxon>
        <taxon>Coffeeae</taxon>
        <taxon>Coffea</taxon>
    </lineage>
</organism>
<dbReference type="PANTHER" id="PTHR16128:SF5">
    <property type="entry name" value="FAD_NAD(P)-BINDING OXIDOREDUCTASE FAMILY PROTEIN"/>
    <property type="match status" value="1"/>
</dbReference>
<proteinExistence type="predicted"/>
<dbReference type="PANTHER" id="PTHR16128">
    <property type="entry name" value="FAD/NAD(P)-BINDING OXIDOREDUCTASE FAMILY PROTEIN"/>
    <property type="match status" value="1"/>
</dbReference>
<name>A0A068UYK4_COFCA</name>
<dbReference type="PRINTS" id="PR00419">
    <property type="entry name" value="ADXRDTASE"/>
</dbReference>
<dbReference type="Gene3D" id="3.50.50.60">
    <property type="entry name" value="FAD/NAD(P)-binding domain"/>
    <property type="match status" value="1"/>
</dbReference>
<dbReference type="Proteomes" id="UP000295252">
    <property type="component" value="Chromosome VII"/>
</dbReference>
<dbReference type="InterPro" id="IPR036188">
    <property type="entry name" value="FAD/NAD-bd_sf"/>
</dbReference>
<evidence type="ECO:0000313" key="2">
    <source>
        <dbReference type="Proteomes" id="UP000295252"/>
    </source>
</evidence>
<protein>
    <recommendedName>
        <fullName evidence="3">Amine oxidase domain-containing protein</fullName>
    </recommendedName>
</protein>